<gene>
    <name evidence="1" type="ORF">Q5H94_14035</name>
</gene>
<protein>
    <recommendedName>
        <fullName evidence="3">HK97 gp10 family phage protein</fullName>
    </recommendedName>
</protein>
<evidence type="ECO:0000313" key="1">
    <source>
        <dbReference type="EMBL" id="MDO7843451.1"/>
    </source>
</evidence>
<dbReference type="EMBL" id="JAUQSZ010000009">
    <property type="protein sequence ID" value="MDO7843451.1"/>
    <property type="molecule type" value="Genomic_DNA"/>
</dbReference>
<organism evidence="1 2">
    <name type="scientific">Sphingomonas immobilis</name>
    <dbReference type="NCBI Taxonomy" id="3063997"/>
    <lineage>
        <taxon>Bacteria</taxon>
        <taxon>Pseudomonadati</taxon>
        <taxon>Pseudomonadota</taxon>
        <taxon>Alphaproteobacteria</taxon>
        <taxon>Sphingomonadales</taxon>
        <taxon>Sphingomonadaceae</taxon>
        <taxon>Sphingomonas</taxon>
    </lineage>
</organism>
<dbReference type="RefSeq" id="WP_304561902.1">
    <property type="nucleotide sequence ID" value="NZ_JAUQSZ010000009.1"/>
</dbReference>
<reference evidence="1" key="1">
    <citation type="submission" date="2023-07" db="EMBL/GenBank/DDBJ databases">
        <authorList>
            <person name="Kim M.K."/>
        </authorList>
    </citation>
    <scope>NUCLEOTIDE SEQUENCE</scope>
    <source>
        <strain evidence="1">CA1-15</strain>
    </source>
</reference>
<evidence type="ECO:0008006" key="3">
    <source>
        <dbReference type="Google" id="ProtNLM"/>
    </source>
</evidence>
<evidence type="ECO:0000313" key="2">
    <source>
        <dbReference type="Proteomes" id="UP001176468"/>
    </source>
</evidence>
<comment type="caution">
    <text evidence="1">The sequence shown here is derived from an EMBL/GenBank/DDBJ whole genome shotgun (WGS) entry which is preliminary data.</text>
</comment>
<accession>A0ABT9A0U6</accession>
<keyword evidence="2" id="KW-1185">Reference proteome</keyword>
<sequence length="178" mass="19887">MARSKLPGIARFRRLLRRLPDETRGELVVELSVTGRQIAQAMRAKAPHKTGALRSGISEKVLPRSLRLQVGLLGTRSGRSSLFYGRIQDLGRRAQVVLVQRRRRVSFEAGGRKLNALLTSRGRKRAEDVVATYRMKVKAMQPKRFITGRYPDLRSTLNANLRGIFGRALGRIAGGANE</sequence>
<proteinExistence type="predicted"/>
<dbReference type="Proteomes" id="UP001176468">
    <property type="component" value="Unassembled WGS sequence"/>
</dbReference>
<name>A0ABT9A0U6_9SPHN</name>